<proteinExistence type="inferred from homology"/>
<dbReference type="Proteomes" id="UP001593940">
    <property type="component" value="Unassembled WGS sequence"/>
</dbReference>
<evidence type="ECO:0000259" key="2">
    <source>
        <dbReference type="PROSITE" id="PS50994"/>
    </source>
</evidence>
<dbReference type="InterPro" id="IPR025948">
    <property type="entry name" value="HTH-like_dom"/>
</dbReference>
<protein>
    <submittedName>
        <fullName evidence="3">IS3 family transposase</fullName>
    </submittedName>
</protein>
<dbReference type="InterPro" id="IPR001584">
    <property type="entry name" value="Integrase_cat-core"/>
</dbReference>
<comment type="similarity">
    <text evidence="1">Belongs to the transposase 8 family.</text>
</comment>
<gene>
    <name evidence="3" type="ORF">ACETIH_22420</name>
</gene>
<dbReference type="Gene3D" id="1.10.10.10">
    <property type="entry name" value="Winged helix-like DNA-binding domain superfamily/Winged helix DNA-binding domain"/>
    <property type="match status" value="1"/>
</dbReference>
<dbReference type="PANTHER" id="PTHR37936">
    <property type="entry name" value="TRANSPOSASE INSC FOR INSERTION ELEMENT IS2A-RELATED"/>
    <property type="match status" value="1"/>
</dbReference>
<dbReference type="InterPro" id="IPR048020">
    <property type="entry name" value="Transpos_IS3"/>
</dbReference>
<dbReference type="Pfam" id="PF01527">
    <property type="entry name" value="HTH_Tnp_1"/>
    <property type="match status" value="1"/>
</dbReference>
<keyword evidence="4" id="KW-1185">Reference proteome</keyword>
<evidence type="ECO:0000313" key="3">
    <source>
        <dbReference type="EMBL" id="MFC1459403.1"/>
    </source>
</evidence>
<evidence type="ECO:0000256" key="1">
    <source>
        <dbReference type="ARBA" id="ARBA00009964"/>
    </source>
</evidence>
<dbReference type="PROSITE" id="PS50994">
    <property type="entry name" value="INTEGRASE"/>
    <property type="match status" value="1"/>
</dbReference>
<dbReference type="RefSeq" id="WP_377031070.1">
    <property type="nucleotide sequence ID" value="NZ_JBHOMY010000108.1"/>
</dbReference>
<name>A0ABV6YDN2_9HYPH</name>
<dbReference type="EMBL" id="JBHOMY010000108">
    <property type="protein sequence ID" value="MFC1459403.1"/>
    <property type="molecule type" value="Genomic_DNA"/>
</dbReference>
<dbReference type="Pfam" id="PF13276">
    <property type="entry name" value="HTH_21"/>
    <property type="match status" value="1"/>
</dbReference>
<reference evidence="3 4" key="1">
    <citation type="submission" date="2024-09" db="EMBL/GenBank/DDBJ databases">
        <title>Nodulacao em especies de Leguminosae Basais da Amazonia e Caracterizacao dos Rizobios e Bacterias Associadas aos Nodulos.</title>
        <authorList>
            <person name="Jambeiro I.C.A."/>
            <person name="Lopes I.S."/>
            <person name="Aguiar E.R.G.R."/>
            <person name="Santos A.F.J."/>
            <person name="Dos Santos J.M.F."/>
            <person name="Gross E."/>
        </authorList>
    </citation>
    <scope>NUCLEOTIDE SEQUENCE [LARGE SCALE GENOMIC DNA]</scope>
    <source>
        <strain evidence="3 4">BRUESC1165</strain>
    </source>
</reference>
<dbReference type="InterPro" id="IPR012337">
    <property type="entry name" value="RNaseH-like_sf"/>
</dbReference>
<sequence length="406" mass="45019">MTGPSPKIEVLDGPQRRRRWTAAEKLAIVQETYEPDATVSLVARRHGVAPNQLFRWRKLAAQGALTATSAQEDVVAASEYRALHNQVRELQRLLGKKTLEAEILKEALEVATGPKKPAVALAVMAQGHFAMKAICATLEVARSNIAEQVAGRPPKRRGRPPQPDEELVAAIKVIIGSLPTYGYRRVHALLVRQAHEQGRAPPNHKRVYRVMKAHGLLLQRHAGGAEARRHDGRVAVEGSNLRWCSDGFEIGCDNGEKVRVAFALDCCDREVLGHVATTEGNKGEDVQDLMITAVEYRFGPVNRLPQTIEWLSDNGSGYIAHETKSLAREIGLEPRTTPVQSPQSNGMAEAFVRTIKRDYVRVSPIPDARTVLESLPLWFEHYNSLHPHKALGYRSPREFIASRQPG</sequence>
<dbReference type="InterPro" id="IPR002514">
    <property type="entry name" value="Transposase_8"/>
</dbReference>
<dbReference type="InterPro" id="IPR036397">
    <property type="entry name" value="RNaseH_sf"/>
</dbReference>
<organism evidence="3 4">
    <name type="scientific">Microvirga arabica</name>
    <dbReference type="NCBI Taxonomy" id="1128671"/>
    <lineage>
        <taxon>Bacteria</taxon>
        <taxon>Pseudomonadati</taxon>
        <taxon>Pseudomonadota</taxon>
        <taxon>Alphaproteobacteria</taxon>
        <taxon>Hyphomicrobiales</taxon>
        <taxon>Methylobacteriaceae</taxon>
        <taxon>Microvirga</taxon>
    </lineage>
</organism>
<accession>A0ABV6YDN2</accession>
<dbReference type="PANTHER" id="PTHR37936:SF3">
    <property type="entry name" value="TRANSPOSASE INSC FOR INSERTION ELEMENT IS2A-RELATED"/>
    <property type="match status" value="1"/>
</dbReference>
<feature type="domain" description="Integrase catalytic" evidence="2">
    <location>
        <begin position="233"/>
        <end position="404"/>
    </location>
</feature>
<comment type="caution">
    <text evidence="3">The sequence shown here is derived from an EMBL/GenBank/DDBJ whole genome shotgun (WGS) entry which is preliminary data.</text>
</comment>
<dbReference type="InterPro" id="IPR036388">
    <property type="entry name" value="WH-like_DNA-bd_sf"/>
</dbReference>
<evidence type="ECO:0000313" key="4">
    <source>
        <dbReference type="Proteomes" id="UP001593940"/>
    </source>
</evidence>
<dbReference type="SUPFAM" id="SSF53098">
    <property type="entry name" value="Ribonuclease H-like"/>
    <property type="match status" value="1"/>
</dbReference>
<dbReference type="InterPro" id="IPR010921">
    <property type="entry name" value="Trp_repressor/repl_initiator"/>
</dbReference>
<dbReference type="Gene3D" id="3.30.420.10">
    <property type="entry name" value="Ribonuclease H-like superfamily/Ribonuclease H"/>
    <property type="match status" value="1"/>
</dbReference>
<dbReference type="SUPFAM" id="SSF48295">
    <property type="entry name" value="TrpR-like"/>
    <property type="match status" value="1"/>
</dbReference>
<dbReference type="NCBIfam" id="NF033516">
    <property type="entry name" value="transpos_IS3"/>
    <property type="match status" value="1"/>
</dbReference>
<dbReference type="Pfam" id="PF00665">
    <property type="entry name" value="rve"/>
    <property type="match status" value="1"/>
</dbReference>